<proteinExistence type="inferred from homology"/>
<dbReference type="Gene3D" id="1.10.3710.10">
    <property type="entry name" value="DNA polymerase III clamp loader subunits, C-terminal domain"/>
    <property type="match status" value="1"/>
</dbReference>
<dbReference type="InterPro" id="IPR027417">
    <property type="entry name" value="P-loop_NTPase"/>
</dbReference>
<evidence type="ECO:0000256" key="1">
    <source>
        <dbReference type="ARBA" id="ARBA00008959"/>
    </source>
</evidence>
<accession>A0A642VCV2</accession>
<evidence type="ECO:0000259" key="6">
    <source>
        <dbReference type="SMART" id="SM00382"/>
    </source>
</evidence>
<dbReference type="GO" id="GO:0005634">
    <property type="term" value="C:nucleus"/>
    <property type="evidence" value="ECO:0007669"/>
    <property type="project" value="TreeGrafter"/>
</dbReference>
<reference evidence="7" key="1">
    <citation type="journal article" date="2019" name="G3 (Bethesda)">
        <title>Genome Assemblies of Two Rare Opportunistic Yeast Pathogens: Diutina rugosa (syn. Candida rugosa) and Trichomonascus ciferrii (syn. Candida ciferrii).</title>
        <authorList>
            <person name="Mixao V."/>
            <person name="Saus E."/>
            <person name="Hansen A.P."/>
            <person name="Lass-Florl C."/>
            <person name="Gabaldon T."/>
        </authorList>
    </citation>
    <scope>NUCLEOTIDE SEQUENCE</scope>
    <source>
        <strain evidence="7">CBS 4856</strain>
    </source>
</reference>
<dbReference type="GO" id="GO:0003677">
    <property type="term" value="F:DNA binding"/>
    <property type="evidence" value="ECO:0007669"/>
    <property type="project" value="InterPro"/>
</dbReference>
<dbReference type="GO" id="GO:0016887">
    <property type="term" value="F:ATP hydrolysis activity"/>
    <property type="evidence" value="ECO:0007669"/>
    <property type="project" value="InterPro"/>
</dbReference>
<dbReference type="SUPFAM" id="SSF48019">
    <property type="entry name" value="post-AAA+ oligomerization domain-like"/>
    <property type="match status" value="1"/>
</dbReference>
<evidence type="ECO:0000256" key="3">
    <source>
        <dbReference type="ARBA" id="ARBA00022741"/>
    </source>
</evidence>
<dbReference type="OrthoDB" id="10265467at2759"/>
<dbReference type="PANTHER" id="PTHR13779">
    <property type="entry name" value="WERNER HELICASE-INTERACTING PROTEIN 1 FAMILY MEMBER"/>
    <property type="match status" value="1"/>
</dbReference>
<protein>
    <recommendedName>
        <fullName evidence="6">AAA+ ATPase domain-containing protein</fullName>
    </recommendedName>
</protein>
<keyword evidence="2" id="KW-0235">DNA replication</keyword>
<dbReference type="InterPro" id="IPR032423">
    <property type="entry name" value="AAA_assoc_2"/>
</dbReference>
<feature type="compositionally biased region" description="Basic and acidic residues" evidence="5">
    <location>
        <begin position="67"/>
        <end position="80"/>
    </location>
</feature>
<keyword evidence="3" id="KW-0547">Nucleotide-binding</keyword>
<dbReference type="Gene3D" id="3.40.50.300">
    <property type="entry name" value="P-loop containing nucleotide triphosphate hydrolases"/>
    <property type="match status" value="1"/>
</dbReference>
<dbReference type="PANTHER" id="PTHR13779:SF7">
    <property type="entry name" value="ATPASE WRNIP1"/>
    <property type="match status" value="1"/>
</dbReference>
<organism evidence="7 8">
    <name type="scientific">Trichomonascus ciferrii</name>
    <dbReference type="NCBI Taxonomy" id="44093"/>
    <lineage>
        <taxon>Eukaryota</taxon>
        <taxon>Fungi</taxon>
        <taxon>Dikarya</taxon>
        <taxon>Ascomycota</taxon>
        <taxon>Saccharomycotina</taxon>
        <taxon>Dipodascomycetes</taxon>
        <taxon>Dipodascales</taxon>
        <taxon>Trichomonascaceae</taxon>
        <taxon>Trichomonascus</taxon>
        <taxon>Trichomonascus ciferrii complex</taxon>
    </lineage>
</organism>
<dbReference type="Pfam" id="PF16193">
    <property type="entry name" value="AAA_assoc_2"/>
    <property type="match status" value="1"/>
</dbReference>
<dbReference type="CDD" id="cd18139">
    <property type="entry name" value="HLD_clamp_RarA"/>
    <property type="match status" value="1"/>
</dbReference>
<evidence type="ECO:0000256" key="4">
    <source>
        <dbReference type="ARBA" id="ARBA00022840"/>
    </source>
</evidence>
<comment type="caution">
    <text evidence="7">The sequence shown here is derived from an EMBL/GenBank/DDBJ whole genome shotgun (WGS) entry which is preliminary data.</text>
</comment>
<dbReference type="GO" id="GO:0017116">
    <property type="term" value="F:single-stranded DNA helicase activity"/>
    <property type="evidence" value="ECO:0007669"/>
    <property type="project" value="TreeGrafter"/>
</dbReference>
<comment type="similarity">
    <text evidence="1">Belongs to the AAA ATPase family. RarA/MGS1/WRNIP1 subfamily.</text>
</comment>
<feature type="compositionally biased region" description="Basic and acidic residues" evidence="5">
    <location>
        <begin position="12"/>
        <end position="35"/>
    </location>
</feature>
<dbReference type="InterPro" id="IPR003593">
    <property type="entry name" value="AAA+_ATPase"/>
</dbReference>
<keyword evidence="4" id="KW-0067">ATP-binding</keyword>
<dbReference type="SMART" id="SM00382">
    <property type="entry name" value="AAA"/>
    <property type="match status" value="1"/>
</dbReference>
<dbReference type="InterPro" id="IPR051314">
    <property type="entry name" value="AAA_ATPase_RarA/MGS1/WRNIP1"/>
</dbReference>
<dbReference type="GO" id="GO:0005524">
    <property type="term" value="F:ATP binding"/>
    <property type="evidence" value="ECO:0007669"/>
    <property type="project" value="UniProtKB-KW"/>
</dbReference>
<gene>
    <name evidence="7" type="ORF">TRICI_000973</name>
</gene>
<dbReference type="GO" id="GO:0008047">
    <property type="term" value="F:enzyme activator activity"/>
    <property type="evidence" value="ECO:0007669"/>
    <property type="project" value="TreeGrafter"/>
</dbReference>
<dbReference type="InterPro" id="IPR021886">
    <property type="entry name" value="MgsA_C"/>
</dbReference>
<dbReference type="Pfam" id="PF00004">
    <property type="entry name" value="AAA"/>
    <property type="match status" value="1"/>
</dbReference>
<sequence>MVRCPMCNMKTTERVVNEHLDRGCPETPSAEERKQSGGNFFKPSPTVAENKKEGQEQESESGTRSSPIERKRSSESEGSVKKPKRQKMSNVPLAEQLRPKSLDDFVGQEDIVGPEGALRRFIDKDVCPSIILWGPSGVGKTSLARIIAQRTKSRFVELSAAVHGLNDCKKIFDEAKNDQKLLHRKTILFLDEVHRFNRAQQDAFLPHVERGDITLIGATTENPSFKINSALSSRCRVIVLKKLTKEDIAQIMRRGLKTVNENRAEDGLGSIEMDDEAVDYLAGLADGDGRVALNVLEMAINSQVEKETESNVRIDSEVIKTTLKRTHMLYDRVGDSHYDTISAFHKSVRGSDPDATLFYLGRMLESGEDPLFLARRMVRIASEDVGLADDSCLPFAVNTFTAVQQIGMPEADCILAHCAVKLAQAPKSVLVYRAYNEVKRSLKEDPGMASAVVPIHLRNAPTKLMAEIGYGKEYKYNPQYQDGKCKQEYMPEGLEDRKFLGDLHLGTDIDPDL</sequence>
<dbReference type="CDD" id="cd00009">
    <property type="entry name" value="AAA"/>
    <property type="match status" value="1"/>
</dbReference>
<keyword evidence="8" id="KW-1185">Reference proteome</keyword>
<name>A0A642VCV2_9ASCO</name>
<dbReference type="InterPro" id="IPR003959">
    <property type="entry name" value="ATPase_AAA_core"/>
</dbReference>
<dbReference type="EMBL" id="SWFS01000078">
    <property type="protein sequence ID" value="KAA8916854.1"/>
    <property type="molecule type" value="Genomic_DNA"/>
</dbReference>
<evidence type="ECO:0000313" key="8">
    <source>
        <dbReference type="Proteomes" id="UP000761534"/>
    </source>
</evidence>
<dbReference type="SUPFAM" id="SSF52540">
    <property type="entry name" value="P-loop containing nucleoside triphosphate hydrolases"/>
    <property type="match status" value="1"/>
</dbReference>
<feature type="region of interest" description="Disordered" evidence="5">
    <location>
        <begin position="12"/>
        <end position="96"/>
    </location>
</feature>
<evidence type="ECO:0000256" key="2">
    <source>
        <dbReference type="ARBA" id="ARBA00022705"/>
    </source>
</evidence>
<dbReference type="FunFam" id="1.10.3710.10:FF:000005">
    <property type="entry name" value="AAA family ATPase, putative"/>
    <property type="match status" value="1"/>
</dbReference>
<dbReference type="Pfam" id="PF12002">
    <property type="entry name" value="MgsA_C"/>
    <property type="match status" value="1"/>
</dbReference>
<dbReference type="FunFam" id="1.20.272.10:FF:000001">
    <property type="entry name" value="Putative AAA family ATPase"/>
    <property type="match status" value="1"/>
</dbReference>
<dbReference type="AlphaFoldDB" id="A0A642VCV2"/>
<dbReference type="Gene3D" id="1.20.272.10">
    <property type="match status" value="1"/>
</dbReference>
<dbReference type="InterPro" id="IPR008921">
    <property type="entry name" value="DNA_pol3_clamp-load_cplx_C"/>
</dbReference>
<dbReference type="GO" id="GO:0000731">
    <property type="term" value="P:DNA synthesis involved in DNA repair"/>
    <property type="evidence" value="ECO:0007669"/>
    <property type="project" value="TreeGrafter"/>
</dbReference>
<evidence type="ECO:0000256" key="5">
    <source>
        <dbReference type="SAM" id="MobiDB-lite"/>
    </source>
</evidence>
<dbReference type="FunFam" id="3.40.50.300:FF:000137">
    <property type="entry name" value="Replication-associated recombination protein A"/>
    <property type="match status" value="1"/>
</dbReference>
<evidence type="ECO:0000313" key="7">
    <source>
        <dbReference type="EMBL" id="KAA8916854.1"/>
    </source>
</evidence>
<dbReference type="Gene3D" id="1.10.8.60">
    <property type="match status" value="1"/>
</dbReference>
<feature type="domain" description="AAA+ ATPase" evidence="6">
    <location>
        <begin position="126"/>
        <end position="243"/>
    </location>
</feature>
<dbReference type="GO" id="GO:0006271">
    <property type="term" value="P:DNA strand elongation involved in DNA replication"/>
    <property type="evidence" value="ECO:0007669"/>
    <property type="project" value="UniProtKB-ARBA"/>
</dbReference>
<dbReference type="Proteomes" id="UP000761534">
    <property type="component" value="Unassembled WGS sequence"/>
</dbReference>
<dbReference type="VEuPathDB" id="FungiDB:TRICI_000973"/>